<keyword evidence="7" id="KW-1185">Reference proteome</keyword>
<evidence type="ECO:0000256" key="2">
    <source>
        <dbReference type="ARBA" id="ARBA00022692"/>
    </source>
</evidence>
<protein>
    <submittedName>
        <fullName evidence="6">DUF4870 domain-containing protein</fullName>
    </submittedName>
</protein>
<accession>A0A8J7UUC0</accession>
<comment type="subcellular location">
    <subcellularLocation>
        <location evidence="1">Membrane</location>
        <topology evidence="1">Multi-pass membrane protein</topology>
    </subcellularLocation>
</comment>
<evidence type="ECO:0000256" key="5">
    <source>
        <dbReference type="SAM" id="Phobius"/>
    </source>
</evidence>
<reference evidence="6" key="1">
    <citation type="submission" date="2021-02" db="EMBL/GenBank/DDBJ databases">
        <title>Natronogracilivirga saccharolytica gen. nov. sp. nov. a new anaerobic, haloalkiliphilic carbohydrate-fermenting bacterium from soda lake and proposing of Cyclonatronumiaceae fam. nov. in the phylum Balneolaeota.</title>
        <authorList>
            <person name="Zhilina T.N."/>
            <person name="Sorokin D.Y."/>
            <person name="Zavarzina D.G."/>
            <person name="Toshchakov S.V."/>
            <person name="Kublanov I.V."/>
        </authorList>
    </citation>
    <scope>NUCLEOTIDE SEQUENCE</scope>
    <source>
        <strain evidence="6">Z-1702</strain>
    </source>
</reference>
<organism evidence="6 7">
    <name type="scientific">Natronogracilivirga saccharolytica</name>
    <dbReference type="NCBI Taxonomy" id="2812953"/>
    <lineage>
        <taxon>Bacteria</taxon>
        <taxon>Pseudomonadati</taxon>
        <taxon>Balneolota</taxon>
        <taxon>Balneolia</taxon>
        <taxon>Balneolales</taxon>
        <taxon>Cyclonatronaceae</taxon>
        <taxon>Natronogracilivirga</taxon>
    </lineage>
</organism>
<evidence type="ECO:0000256" key="4">
    <source>
        <dbReference type="ARBA" id="ARBA00023136"/>
    </source>
</evidence>
<dbReference type="EMBL" id="JAFIDN010000001">
    <property type="protein sequence ID" value="MBP3191342.1"/>
    <property type="molecule type" value="Genomic_DNA"/>
</dbReference>
<proteinExistence type="predicted"/>
<evidence type="ECO:0000313" key="7">
    <source>
        <dbReference type="Proteomes" id="UP000673975"/>
    </source>
</evidence>
<feature type="transmembrane region" description="Helical" evidence="5">
    <location>
        <begin position="23"/>
        <end position="49"/>
    </location>
</feature>
<feature type="transmembrane region" description="Helical" evidence="5">
    <location>
        <begin position="97"/>
        <end position="120"/>
    </location>
</feature>
<keyword evidence="2 5" id="KW-0812">Transmembrane</keyword>
<dbReference type="InterPro" id="IPR019109">
    <property type="entry name" value="MamF_MmsF"/>
</dbReference>
<dbReference type="Pfam" id="PF09685">
    <property type="entry name" value="MamF_MmsF"/>
    <property type="match status" value="1"/>
</dbReference>
<evidence type="ECO:0000256" key="1">
    <source>
        <dbReference type="ARBA" id="ARBA00004141"/>
    </source>
</evidence>
<keyword evidence="3 5" id="KW-1133">Transmembrane helix</keyword>
<evidence type="ECO:0000313" key="6">
    <source>
        <dbReference type="EMBL" id="MBP3191342.1"/>
    </source>
</evidence>
<dbReference type="AlphaFoldDB" id="A0A8J7UUC0"/>
<dbReference type="RefSeq" id="WP_210509736.1">
    <property type="nucleotide sequence ID" value="NZ_JAFIDN010000001.1"/>
</dbReference>
<name>A0A8J7UUC0_9BACT</name>
<keyword evidence="4 5" id="KW-0472">Membrane</keyword>
<comment type="caution">
    <text evidence="6">The sequence shown here is derived from an EMBL/GenBank/DDBJ whole genome shotgun (WGS) entry which is preliminary data.</text>
</comment>
<evidence type="ECO:0000256" key="3">
    <source>
        <dbReference type="ARBA" id="ARBA00022989"/>
    </source>
</evidence>
<sequence>MIKHPEFSYKPDDSEREKASNSYLMSLIAIMVGVPLPVANLLATGIFYLGNRKGPYFTRWHCTQAMLSQVTIFVVNVITVGWTLSIVFGSGELANTYIAWVITAMLINLTEFVMTIYTAIVTRKGRHVEWWFWGPLTNAVCKP</sequence>
<dbReference type="Proteomes" id="UP000673975">
    <property type="component" value="Unassembled WGS sequence"/>
</dbReference>
<feature type="transmembrane region" description="Helical" evidence="5">
    <location>
        <begin position="70"/>
        <end position="91"/>
    </location>
</feature>
<gene>
    <name evidence="6" type="ORF">NATSA_01565</name>
</gene>